<accession>A0AAD8WR17</accession>
<dbReference type="Pfam" id="PF10536">
    <property type="entry name" value="PMD"/>
    <property type="match status" value="1"/>
</dbReference>
<organism evidence="4 5">
    <name type="scientific">Lolium multiflorum</name>
    <name type="common">Italian ryegrass</name>
    <name type="synonym">Lolium perenne subsp. multiflorum</name>
    <dbReference type="NCBI Taxonomy" id="4521"/>
    <lineage>
        <taxon>Eukaryota</taxon>
        <taxon>Viridiplantae</taxon>
        <taxon>Streptophyta</taxon>
        <taxon>Embryophyta</taxon>
        <taxon>Tracheophyta</taxon>
        <taxon>Spermatophyta</taxon>
        <taxon>Magnoliopsida</taxon>
        <taxon>Liliopsida</taxon>
        <taxon>Poales</taxon>
        <taxon>Poaceae</taxon>
        <taxon>BOP clade</taxon>
        <taxon>Pooideae</taxon>
        <taxon>Poodae</taxon>
        <taxon>Poeae</taxon>
        <taxon>Poeae Chloroplast Group 2 (Poeae type)</taxon>
        <taxon>Loliodinae</taxon>
        <taxon>Loliinae</taxon>
        <taxon>Lolium</taxon>
    </lineage>
</organism>
<comment type="caution">
    <text evidence="4">The sequence shown here is derived from an EMBL/GenBank/DDBJ whole genome shotgun (WGS) entry which is preliminary data.</text>
</comment>
<reference evidence="4" key="1">
    <citation type="submission" date="2023-07" db="EMBL/GenBank/DDBJ databases">
        <title>A chromosome-level genome assembly of Lolium multiflorum.</title>
        <authorList>
            <person name="Chen Y."/>
            <person name="Copetti D."/>
            <person name="Kolliker R."/>
            <person name="Studer B."/>
        </authorList>
    </citation>
    <scope>NUCLEOTIDE SEQUENCE</scope>
    <source>
        <strain evidence="4">02402/16</strain>
        <tissue evidence="4">Leaf</tissue>
    </source>
</reference>
<dbReference type="PANTHER" id="PTHR46033">
    <property type="entry name" value="PROTEIN MAIN-LIKE 2"/>
    <property type="match status" value="1"/>
</dbReference>
<feature type="region of interest" description="Disordered" evidence="1">
    <location>
        <begin position="1"/>
        <end position="24"/>
    </location>
</feature>
<name>A0AAD8WR17_LOLMU</name>
<feature type="compositionally biased region" description="Polar residues" evidence="1">
    <location>
        <begin position="13"/>
        <end position="24"/>
    </location>
</feature>
<feature type="domain" description="MULE transposase" evidence="3">
    <location>
        <begin position="780"/>
        <end position="883"/>
    </location>
</feature>
<sequence length="1496" mass="168549">MGKPRDTKVAILPSTTRKGTTLSTSAALDSPSVISQLVSPPQASRVGISAESENSSDNFDDASTVLDNTGSLGPFLDATIARSRQIENTETPNENTITPVNSPETDDLDEDYVELDDDFIDKCNATTSTSNLKKLIAQHAVRYKLSPDPKFATSPINIKDKDYDFSLDLSHISIVEKTPFCGTEKESAVEHMNELSTLSSLFSDDVKMRTYFVAKIFPFSLKDDAKIWKRTPDEAEELLAKISKNHDDWSTPEPTPTPILKKRGMIELNDEDMREAKKSLMEKGIKSEDVKNLPPIEDLCSKEAGRPRKGWSVTENELNAYIEREGHHARDDTEEAEEHLDSSSDAASSSYQHYGHVEPPRHSSAQGPYYHSIVLVEVLLVVVVVEELLVVVVEELLVVVVELLVVDGAELLTEVFGTLQGSSTQLFWRLKPIERTSQWVHWLEACERRGTHPIALMLPEAKVVNSQEGEGEFHPGQSSQSSDAGGSSFQSGQSSHAAGGHDGSVELESEDEEEDQMQNMMDEEDEDGVDYELDSDESGGSDTSDDNDEEDPIPSSWNHDLSDAMIVDDRHDSAWEYNMNTISVGARYADKRHLQEAITQWAMNTQRVFRTTVSSQKFLTVVCSDARCPARVHGYCPKYDTTWVVSDCVPHNCVLKSMLKDHRNLTSTLLARLFYKEIVENTAMGVKAIQRRVHLQYNYEIEYGKAWRAKQTALENRFGTFFDAYDGVVRLLQTLKDRNPGTHVDIQDFVIPEFPNVRVLHRVFFAFSICIEAFMHCRPVMCVDGTFLTGRYKGQILTAIGVDGNNRIVPLAFAFVESENTASWLWFFRQLKKSIVKDRPNVCVLHDRHAGILAAIKTLKEAGPDEETPWQDMQSRWCMRHLGANFFSQFRNKGLMNLFKKLCKQNQECKYTFLRGKLDEFTKDHVRQRLAARAALAAAHAAAVAQDMAGRPLLDPGIDQKHRASHLEADPQSMDPLQTRTPKKNWMIHPQWEDRLKWAGLLPFARLVEARDNVSRLNYDAALITCLVDRWRPETHTFHFRWGEMAPTLEDVSMLLGLPLAGEPIGPLEEPVGWMRSMDARFVGVREGVGPISFEAHGPRQAWLHEFQIEQFGYPDVPMTAVQITRSLEAYLMWLLGKTMFTDNHGNTISARYIPIAQEIADATEAEHITQRSWGSAVLAATYRGMCKGCQLTSHGSGIVGCPLLLQLWSWTRFPIGRPEIGGGSWPPDELYDADRIDMPTFGSIWTSRKRHFGHNQLRNCYPAFTEQFDLLLESDVSWEPYSEDHRDEAYPGGISLMCTRDWAYWMTKAKIIFDIFVEEMSQQRVMRQFGMRQLIEPPPHTVPLPPRVHAYNRKGANKTAVGWVQLLGPYLGAWDNAPDVSWATREPFDLQEFQQYLRAYMPRTRLRLSQACDPVEMAPSTQWDTYPRHSTSGTRHHAVLTAELQDEAAQYERSLSVGPLLGRTAATSSLFADASAAARPAPTYGGTAEPEATIS</sequence>
<feature type="compositionally biased region" description="Low complexity" evidence="1">
    <location>
        <begin position="87"/>
        <end position="99"/>
    </location>
</feature>
<evidence type="ECO:0008006" key="6">
    <source>
        <dbReference type="Google" id="ProtNLM"/>
    </source>
</evidence>
<dbReference type="InterPro" id="IPR044824">
    <property type="entry name" value="MAIN-like"/>
</dbReference>
<protein>
    <recommendedName>
        <fullName evidence="6">Mutator-like transposase</fullName>
    </recommendedName>
</protein>
<feature type="region of interest" description="Disordered" evidence="1">
    <location>
        <begin position="38"/>
        <end position="59"/>
    </location>
</feature>
<feature type="region of interest" description="Disordered" evidence="1">
    <location>
        <begin position="326"/>
        <end position="363"/>
    </location>
</feature>
<feature type="compositionally biased region" description="Low complexity" evidence="1">
    <location>
        <begin position="476"/>
        <end position="498"/>
    </location>
</feature>
<evidence type="ECO:0000313" key="4">
    <source>
        <dbReference type="EMBL" id="KAK1677359.1"/>
    </source>
</evidence>
<evidence type="ECO:0000313" key="5">
    <source>
        <dbReference type="Proteomes" id="UP001231189"/>
    </source>
</evidence>
<evidence type="ECO:0000259" key="2">
    <source>
        <dbReference type="Pfam" id="PF10536"/>
    </source>
</evidence>
<dbReference type="InterPro" id="IPR018289">
    <property type="entry name" value="MULE_transposase_dom"/>
</dbReference>
<dbReference type="Proteomes" id="UP001231189">
    <property type="component" value="Unassembled WGS sequence"/>
</dbReference>
<feature type="region of interest" description="Disordered" evidence="1">
    <location>
        <begin position="1477"/>
        <end position="1496"/>
    </location>
</feature>
<dbReference type="EMBL" id="JAUUTY010000002">
    <property type="protein sequence ID" value="KAK1677359.1"/>
    <property type="molecule type" value="Genomic_DNA"/>
</dbReference>
<feature type="region of interest" description="Disordered" evidence="1">
    <location>
        <begin position="87"/>
        <end position="106"/>
    </location>
</feature>
<dbReference type="GO" id="GO:0010073">
    <property type="term" value="P:meristem maintenance"/>
    <property type="evidence" value="ECO:0007669"/>
    <property type="project" value="InterPro"/>
</dbReference>
<dbReference type="PANTHER" id="PTHR46033:SF78">
    <property type="entry name" value="OS06G0232700 PROTEIN"/>
    <property type="match status" value="1"/>
</dbReference>
<dbReference type="Pfam" id="PF10551">
    <property type="entry name" value="MULE"/>
    <property type="match status" value="1"/>
</dbReference>
<evidence type="ECO:0000256" key="1">
    <source>
        <dbReference type="SAM" id="MobiDB-lite"/>
    </source>
</evidence>
<proteinExistence type="predicted"/>
<dbReference type="InterPro" id="IPR019557">
    <property type="entry name" value="AminoTfrase-like_pln_mobile"/>
</dbReference>
<keyword evidence="5" id="KW-1185">Reference proteome</keyword>
<evidence type="ECO:0000259" key="3">
    <source>
        <dbReference type="Pfam" id="PF10551"/>
    </source>
</evidence>
<feature type="domain" description="Aminotransferase-like plant mobile" evidence="2">
    <location>
        <begin position="1015"/>
        <end position="1337"/>
    </location>
</feature>
<feature type="compositionally biased region" description="Acidic residues" evidence="1">
    <location>
        <begin position="505"/>
        <end position="552"/>
    </location>
</feature>
<feature type="region of interest" description="Disordered" evidence="1">
    <location>
        <begin position="466"/>
        <end position="561"/>
    </location>
</feature>
<gene>
    <name evidence="4" type="ORF">QYE76_038207</name>
</gene>